<dbReference type="InterPro" id="IPR027417">
    <property type="entry name" value="P-loop_NTPase"/>
</dbReference>
<comment type="caution">
    <text evidence="2">The sequence shown here is derived from an EMBL/GenBank/DDBJ whole genome shotgun (WGS) entry which is preliminary data.</text>
</comment>
<dbReference type="Gene3D" id="3.40.50.300">
    <property type="entry name" value="P-loop containing nucleotide triphosphate hydrolases"/>
    <property type="match status" value="1"/>
</dbReference>
<dbReference type="PANTHER" id="PTHR32182:SF25">
    <property type="entry name" value="SLR1056 PROTEIN"/>
    <property type="match status" value="1"/>
</dbReference>
<name>A0AA41UH71_9HYPH</name>
<reference evidence="2" key="1">
    <citation type="submission" date="2022-03" db="EMBL/GenBank/DDBJ databases">
        <title>The complete genome sequence of a Methyloterrigena soli.</title>
        <authorList>
            <person name="Zi Z."/>
        </authorList>
    </citation>
    <scope>NUCLEOTIDE SEQUENCE</scope>
    <source>
        <strain evidence="2">M48</strain>
    </source>
</reference>
<dbReference type="AlphaFoldDB" id="A0AA41UH71"/>
<gene>
    <name evidence="2" type="ORF">ML536_14650</name>
</gene>
<dbReference type="GO" id="GO:0000731">
    <property type="term" value="P:DNA synthesis involved in DNA repair"/>
    <property type="evidence" value="ECO:0007669"/>
    <property type="project" value="TreeGrafter"/>
</dbReference>
<evidence type="ECO:0000313" key="3">
    <source>
        <dbReference type="Proteomes" id="UP001156140"/>
    </source>
</evidence>
<dbReference type="InterPro" id="IPR014555">
    <property type="entry name" value="RecF-like"/>
</dbReference>
<dbReference type="PANTHER" id="PTHR32182">
    <property type="entry name" value="DNA REPLICATION AND REPAIR PROTEIN RECF"/>
    <property type="match status" value="1"/>
</dbReference>
<dbReference type="GO" id="GO:0005524">
    <property type="term" value="F:ATP binding"/>
    <property type="evidence" value="ECO:0007669"/>
    <property type="project" value="InterPro"/>
</dbReference>
<dbReference type="InterPro" id="IPR003959">
    <property type="entry name" value="ATPase_AAA_core"/>
</dbReference>
<keyword evidence="3" id="KW-1185">Reference proteome</keyword>
<accession>A0AA41UH71</accession>
<dbReference type="Proteomes" id="UP001156140">
    <property type="component" value="Unassembled WGS sequence"/>
</dbReference>
<dbReference type="SUPFAM" id="SSF52540">
    <property type="entry name" value="P-loop containing nucleoside triphosphate hydrolases"/>
    <property type="match status" value="1"/>
</dbReference>
<feature type="domain" description="ATPase AAA-type core" evidence="1">
    <location>
        <begin position="172"/>
        <end position="344"/>
    </location>
</feature>
<dbReference type="PIRSF" id="PIRSF029347">
    <property type="entry name" value="RecF"/>
    <property type="match status" value="1"/>
</dbReference>
<evidence type="ECO:0000259" key="1">
    <source>
        <dbReference type="Pfam" id="PF13304"/>
    </source>
</evidence>
<dbReference type="Pfam" id="PF13304">
    <property type="entry name" value="AAA_21"/>
    <property type="match status" value="1"/>
</dbReference>
<dbReference type="GO" id="GO:0006302">
    <property type="term" value="P:double-strand break repair"/>
    <property type="evidence" value="ECO:0007669"/>
    <property type="project" value="TreeGrafter"/>
</dbReference>
<dbReference type="GO" id="GO:0016887">
    <property type="term" value="F:ATP hydrolysis activity"/>
    <property type="evidence" value="ECO:0007669"/>
    <property type="project" value="InterPro"/>
</dbReference>
<organism evidence="2 3">
    <name type="scientific">Paradevosia shaoguanensis</name>
    <dbReference type="NCBI Taxonomy" id="1335043"/>
    <lineage>
        <taxon>Bacteria</taxon>
        <taxon>Pseudomonadati</taxon>
        <taxon>Pseudomonadota</taxon>
        <taxon>Alphaproteobacteria</taxon>
        <taxon>Hyphomicrobiales</taxon>
        <taxon>Devosiaceae</taxon>
        <taxon>Paradevosia</taxon>
    </lineage>
</organism>
<dbReference type="EMBL" id="JALAZD010000001">
    <property type="protein sequence ID" value="MCI0128066.1"/>
    <property type="molecule type" value="Genomic_DNA"/>
</dbReference>
<dbReference type="RefSeq" id="WP_281736311.1">
    <property type="nucleotide sequence ID" value="NZ_JAKETQ010000001.1"/>
</dbReference>
<protein>
    <submittedName>
        <fullName evidence="2">AAA family ATPase</fullName>
    </submittedName>
</protein>
<sequence>MSVTDIHIAGYRSIHKIRFPVEKLSVMAGGNGVGKTNLYRSLELLHAAALGTLSEEIAREGGLPSLMWAGGRKVTDEPRLVLEATLDGVLRDNSDPDGFSPTYRIEIGFPDKISTAAFDEEAQVKLETITIRSRSRNVVLMERRGPSVWARDADGERVLADDSLLASETALSRLRGGYPEIDAVRYALSEWRFYHAFRTDAGSPLRRPALPVTSPMLHSDGSNLAAVFATLRFIRGETRDLDAAVADAFPGARIEMEMPGRGAEFAVRFPELPNRPFAASELSDGTLHFLALMGALLAYRLPPFIALNEPETSLHPDLLPALARAIAKAAMRSQVWVVTHSRELTDALAQETGILPRQVVRKEGGTWLEGLSALGIFSED</sequence>
<proteinExistence type="predicted"/>
<evidence type="ECO:0000313" key="2">
    <source>
        <dbReference type="EMBL" id="MCI0128066.1"/>
    </source>
</evidence>